<dbReference type="Pfam" id="PF20770">
    <property type="entry name" value="PAN2_N"/>
    <property type="match status" value="1"/>
</dbReference>
<dbReference type="InterPro" id="IPR048841">
    <property type="entry name" value="PAN2_N"/>
</dbReference>
<dbReference type="Gene3D" id="2.130.10.10">
    <property type="entry name" value="YVTN repeat-like/Quinoprotein amine dehydrogenase"/>
    <property type="match status" value="1"/>
</dbReference>
<dbReference type="GO" id="GO:0000932">
    <property type="term" value="C:P-body"/>
    <property type="evidence" value="ECO:0007669"/>
    <property type="project" value="TreeGrafter"/>
</dbReference>
<dbReference type="GO" id="GO:0031251">
    <property type="term" value="C:PAN complex"/>
    <property type="evidence" value="ECO:0007669"/>
    <property type="project" value="TreeGrafter"/>
</dbReference>
<dbReference type="WBParaSite" id="ECPE_0000636301-mRNA-1">
    <property type="protein sequence ID" value="ECPE_0000636301-mRNA-1"/>
    <property type="gene ID" value="ECPE_0000636301"/>
</dbReference>
<reference evidence="3 4" key="2">
    <citation type="submission" date="2018-11" db="EMBL/GenBank/DDBJ databases">
        <authorList>
            <consortium name="Pathogen Informatics"/>
        </authorList>
    </citation>
    <scope>NUCLEOTIDE SEQUENCE [LARGE SCALE GENOMIC DNA]</scope>
    <source>
        <strain evidence="3 4">Egypt</strain>
    </source>
</reference>
<evidence type="ECO:0000313" key="3">
    <source>
        <dbReference type="EMBL" id="VDP78147.1"/>
    </source>
</evidence>
<dbReference type="GO" id="GO:0004535">
    <property type="term" value="F:poly(A)-specific ribonuclease activity"/>
    <property type="evidence" value="ECO:0007669"/>
    <property type="project" value="TreeGrafter"/>
</dbReference>
<dbReference type="InterPro" id="IPR050785">
    <property type="entry name" value="PAN2-PAN3_catalytic_subunit"/>
</dbReference>
<dbReference type="EMBL" id="UZAN01043345">
    <property type="protein sequence ID" value="VDP78147.1"/>
    <property type="molecule type" value="Genomic_DNA"/>
</dbReference>
<evidence type="ECO:0000259" key="2">
    <source>
        <dbReference type="Pfam" id="PF20770"/>
    </source>
</evidence>
<feature type="compositionally biased region" description="Polar residues" evidence="1">
    <location>
        <begin position="317"/>
        <end position="332"/>
    </location>
</feature>
<protein>
    <submittedName>
        <fullName evidence="5">WD_REPEATS_REGION domain-containing protein</fullName>
    </submittedName>
</protein>
<dbReference type="Proteomes" id="UP000272942">
    <property type="component" value="Unassembled WGS sequence"/>
</dbReference>
<dbReference type="PANTHER" id="PTHR15728:SF0">
    <property type="entry name" value="PAN2-PAN3 DEADENYLATION COMPLEX CATALYTIC SUBUNIT PAN2"/>
    <property type="match status" value="1"/>
</dbReference>
<dbReference type="PANTHER" id="PTHR15728">
    <property type="entry name" value="DEADENYLATION COMPLEX CATALYTIC SUBUNIT PAN2"/>
    <property type="match status" value="1"/>
</dbReference>
<dbReference type="GO" id="GO:0000289">
    <property type="term" value="P:nuclear-transcribed mRNA poly(A) tail shortening"/>
    <property type="evidence" value="ECO:0007669"/>
    <property type="project" value="TreeGrafter"/>
</dbReference>
<gene>
    <name evidence="3" type="ORF">ECPE_LOCUS6350</name>
</gene>
<keyword evidence="4" id="KW-1185">Reference proteome</keyword>
<name>A0A183AHB5_9TREM</name>
<reference evidence="5" key="1">
    <citation type="submission" date="2016-06" db="UniProtKB">
        <authorList>
            <consortium name="WormBaseParasite"/>
        </authorList>
    </citation>
    <scope>IDENTIFICATION</scope>
</reference>
<organism evidence="5">
    <name type="scientific">Echinostoma caproni</name>
    <dbReference type="NCBI Taxonomy" id="27848"/>
    <lineage>
        <taxon>Eukaryota</taxon>
        <taxon>Metazoa</taxon>
        <taxon>Spiralia</taxon>
        <taxon>Lophotrochozoa</taxon>
        <taxon>Platyhelminthes</taxon>
        <taxon>Trematoda</taxon>
        <taxon>Digenea</taxon>
        <taxon>Plagiorchiida</taxon>
        <taxon>Echinostomata</taxon>
        <taxon>Echinostomatoidea</taxon>
        <taxon>Echinostomatidae</taxon>
        <taxon>Echinostoma</taxon>
    </lineage>
</organism>
<evidence type="ECO:0000313" key="4">
    <source>
        <dbReference type="Proteomes" id="UP000272942"/>
    </source>
</evidence>
<proteinExistence type="predicted"/>
<dbReference type="AlphaFoldDB" id="A0A183AHB5"/>
<accession>A0A183AHB5</accession>
<feature type="domain" description="PAN2-PAN3 deadenylation complex catalytic subunit PAN2 N-terminal" evidence="2">
    <location>
        <begin position="79"/>
        <end position="175"/>
    </location>
</feature>
<sequence length="430" mass="46593">MLELECLAVTGPTGAAAGVVNGVWGSANEAEFSRIFLGGLQTSLLELDALERWGEVIHTTDIGIGGSVVLRPFSSGLCAGNTSGKVYDLRSGRAQIPLSTSLDPCFTRFFPGCTDRLFVASQTGAFQSIQWGSPSFSPDDLGQLWLTYDRVVAMDISHSGNCAIFGTENGQMQLYVRDINMCQFNVNPMPTEFASPLAESLLVTNGLGTSVPPAYAFWDDPNLTTGQPGYQGNTLAMLGRAAAEAVGLQLLAASLHQPAATSSDKLSTPELVELVERKKAEAANEAVLVAYKPVEYDDYRFSSASVPFAFQPPPIETENTTGANGSESTSYRSPRKEDQMTSSDWPEDLCPVRPRRESSRIKVDHISIMLPVDPELIVSANRKRAVRKPAHWGTVWHPYPPLGQDDSNLDDEDSLGRFVDVPRVLESQAT</sequence>
<evidence type="ECO:0000256" key="1">
    <source>
        <dbReference type="SAM" id="MobiDB-lite"/>
    </source>
</evidence>
<evidence type="ECO:0000313" key="5">
    <source>
        <dbReference type="WBParaSite" id="ECPE_0000636301-mRNA-1"/>
    </source>
</evidence>
<dbReference type="OrthoDB" id="6256867at2759"/>
<feature type="region of interest" description="Disordered" evidence="1">
    <location>
        <begin position="310"/>
        <end position="353"/>
    </location>
</feature>
<dbReference type="InterPro" id="IPR015943">
    <property type="entry name" value="WD40/YVTN_repeat-like_dom_sf"/>
</dbReference>